<evidence type="ECO:0000313" key="4">
    <source>
        <dbReference type="Proteomes" id="UP000612362"/>
    </source>
</evidence>
<dbReference type="InterPro" id="IPR003788">
    <property type="entry name" value="NDUFAF7"/>
</dbReference>
<gene>
    <name evidence="3" type="ORF">KSX_18210</name>
</gene>
<accession>A0A8J3HZ42</accession>
<protein>
    <submittedName>
        <fullName evidence="3">Uncharacterized protein</fullName>
    </submittedName>
</protein>
<dbReference type="InterPro" id="IPR029063">
    <property type="entry name" value="SAM-dependent_MTases_sf"/>
</dbReference>
<dbReference type="PANTHER" id="PTHR12049">
    <property type="entry name" value="PROTEIN ARGININE METHYLTRANSFERASE NDUFAF7, MITOCHONDRIAL"/>
    <property type="match status" value="1"/>
</dbReference>
<keyword evidence="1" id="KW-0489">Methyltransferase</keyword>
<dbReference type="InterPro" id="IPR038375">
    <property type="entry name" value="NDUFAF7_sf"/>
</dbReference>
<evidence type="ECO:0000313" key="3">
    <source>
        <dbReference type="EMBL" id="GHO43658.1"/>
    </source>
</evidence>
<dbReference type="Proteomes" id="UP000612362">
    <property type="component" value="Unassembled WGS sequence"/>
</dbReference>
<dbReference type="PANTHER" id="PTHR12049:SF7">
    <property type="entry name" value="PROTEIN ARGININE METHYLTRANSFERASE NDUFAF7, MITOCHONDRIAL"/>
    <property type="match status" value="1"/>
</dbReference>
<dbReference type="RefSeq" id="WP_220193117.1">
    <property type="nucleotide sequence ID" value="NZ_BNJF01000001.1"/>
</dbReference>
<dbReference type="AlphaFoldDB" id="A0A8J3HZ42"/>
<evidence type="ECO:0000256" key="2">
    <source>
        <dbReference type="ARBA" id="ARBA00022679"/>
    </source>
</evidence>
<sequence length="233" mass="27134">MLSNELVDAFPVHVLEKRGDALYEVYVDEQQGRLQEVLEKPSSQQVASYLDDYKIHWHKYPDGWRAEVNLDARRWMERSAQILLGHNPQRKRRGFLLAIDYGDLARDLYIPERYAGTLACYYRHQLSERPLARPGEQDITAHVNFSALITQARQQGLHLHSFTTQRQWLTNMGIYEELERIRQRDYAVLSDPQVRASNQGQISLLQWYNVRQRVSALTSPGGLGGFKVLILKR</sequence>
<dbReference type="EMBL" id="BNJF01000001">
    <property type="protein sequence ID" value="GHO43658.1"/>
    <property type="molecule type" value="Genomic_DNA"/>
</dbReference>
<comment type="caution">
    <text evidence="3">The sequence shown here is derived from an EMBL/GenBank/DDBJ whole genome shotgun (WGS) entry which is preliminary data.</text>
</comment>
<dbReference type="Pfam" id="PF02636">
    <property type="entry name" value="Methyltransf_28"/>
    <property type="match status" value="1"/>
</dbReference>
<reference evidence="3" key="1">
    <citation type="submission" date="2020-10" db="EMBL/GenBank/DDBJ databases">
        <title>Taxonomic study of unclassified bacteria belonging to the class Ktedonobacteria.</title>
        <authorList>
            <person name="Yabe S."/>
            <person name="Wang C.M."/>
            <person name="Zheng Y."/>
            <person name="Sakai Y."/>
            <person name="Cavaletti L."/>
            <person name="Monciardini P."/>
            <person name="Donadio S."/>
        </authorList>
    </citation>
    <scope>NUCLEOTIDE SEQUENCE</scope>
    <source>
        <strain evidence="3">SOSP1-1</strain>
    </source>
</reference>
<name>A0A8J3HZ42_9CHLR</name>
<dbReference type="Gene3D" id="3.40.50.12710">
    <property type="match status" value="1"/>
</dbReference>
<proteinExistence type="predicted"/>
<dbReference type="GO" id="GO:0032259">
    <property type="term" value="P:methylation"/>
    <property type="evidence" value="ECO:0007669"/>
    <property type="project" value="UniProtKB-KW"/>
</dbReference>
<keyword evidence="4" id="KW-1185">Reference proteome</keyword>
<dbReference type="SUPFAM" id="SSF53335">
    <property type="entry name" value="S-adenosyl-L-methionine-dependent methyltransferases"/>
    <property type="match status" value="1"/>
</dbReference>
<evidence type="ECO:0000256" key="1">
    <source>
        <dbReference type="ARBA" id="ARBA00022603"/>
    </source>
</evidence>
<keyword evidence="2" id="KW-0808">Transferase</keyword>
<organism evidence="3 4">
    <name type="scientific">Ktedonospora formicarum</name>
    <dbReference type="NCBI Taxonomy" id="2778364"/>
    <lineage>
        <taxon>Bacteria</taxon>
        <taxon>Bacillati</taxon>
        <taxon>Chloroflexota</taxon>
        <taxon>Ktedonobacteria</taxon>
        <taxon>Ktedonobacterales</taxon>
        <taxon>Ktedonobacteraceae</taxon>
        <taxon>Ktedonospora</taxon>
    </lineage>
</organism>
<dbReference type="GO" id="GO:0035243">
    <property type="term" value="F:protein-arginine omega-N symmetric methyltransferase activity"/>
    <property type="evidence" value="ECO:0007669"/>
    <property type="project" value="TreeGrafter"/>
</dbReference>